<feature type="transmembrane region" description="Helical" evidence="11">
    <location>
        <begin position="12"/>
        <end position="30"/>
    </location>
</feature>
<gene>
    <name evidence="13" type="ORF">JF50_06795</name>
</gene>
<dbReference type="GO" id="GO:0005886">
    <property type="term" value="C:plasma membrane"/>
    <property type="evidence" value="ECO:0007669"/>
    <property type="project" value="UniProtKB-SubCell"/>
</dbReference>
<evidence type="ECO:0000256" key="8">
    <source>
        <dbReference type="ARBA" id="ARBA00023136"/>
    </source>
</evidence>
<evidence type="ECO:0000256" key="6">
    <source>
        <dbReference type="ARBA" id="ARBA00022692"/>
    </source>
</evidence>
<name>A0A0C1MMR9_9GAMM</name>
<accession>A0A0C1MMR9</accession>
<evidence type="ECO:0000256" key="10">
    <source>
        <dbReference type="ARBA" id="ARBA00030775"/>
    </source>
</evidence>
<keyword evidence="3" id="KW-1003">Cell membrane</keyword>
<evidence type="ECO:0000313" key="14">
    <source>
        <dbReference type="Proteomes" id="UP000031327"/>
    </source>
</evidence>
<keyword evidence="6 11" id="KW-0812">Transmembrane</keyword>
<dbReference type="InterPro" id="IPR022346">
    <property type="entry name" value="T2SS_GspH"/>
</dbReference>
<sequence length="180" mass="19795">MRHQQGMSLIELLITVAILGTLASLTFFFTSSTYQENRAQSFLLELKRSVTFARAKATASDEIVIVCPALETQLLQNQDFTCRTDWKSNRIAIFVDRDNNGAYTVNTDDLLRVMEKVTDIDDLEYPVASLKFDSSGRLGNGQNGVFVYCPEGAATKNQSLSITQAGTALFTGNTTQTCTG</sequence>
<dbReference type="Pfam" id="PF07963">
    <property type="entry name" value="N_methyl"/>
    <property type="match status" value="1"/>
</dbReference>
<protein>
    <recommendedName>
        <fullName evidence="2">Type II secretion system protein H</fullName>
    </recommendedName>
    <alternativeName>
        <fullName evidence="10">General secretion pathway protein H</fullName>
    </alternativeName>
</protein>
<keyword evidence="5" id="KW-0997">Cell inner membrane</keyword>
<dbReference type="GO" id="GO:0015628">
    <property type="term" value="P:protein secretion by the type II secretion system"/>
    <property type="evidence" value="ECO:0007669"/>
    <property type="project" value="InterPro"/>
</dbReference>
<dbReference type="NCBIfam" id="TIGR02532">
    <property type="entry name" value="IV_pilin_GFxxxE"/>
    <property type="match status" value="1"/>
</dbReference>
<keyword evidence="7 11" id="KW-1133">Transmembrane helix</keyword>
<evidence type="ECO:0000256" key="5">
    <source>
        <dbReference type="ARBA" id="ARBA00022519"/>
    </source>
</evidence>
<evidence type="ECO:0000256" key="7">
    <source>
        <dbReference type="ARBA" id="ARBA00022989"/>
    </source>
</evidence>
<evidence type="ECO:0000256" key="3">
    <source>
        <dbReference type="ARBA" id="ARBA00022475"/>
    </source>
</evidence>
<dbReference type="EMBL" id="JWIC01000004">
    <property type="protein sequence ID" value="KID58369.1"/>
    <property type="molecule type" value="Genomic_DNA"/>
</dbReference>
<comment type="similarity">
    <text evidence="9">Belongs to the GSP H family.</text>
</comment>
<dbReference type="InterPro" id="IPR012902">
    <property type="entry name" value="N_methyl_site"/>
</dbReference>
<dbReference type="Pfam" id="PF12019">
    <property type="entry name" value="GspH"/>
    <property type="match status" value="1"/>
</dbReference>
<evidence type="ECO:0000313" key="13">
    <source>
        <dbReference type="EMBL" id="KID58369.1"/>
    </source>
</evidence>
<feature type="domain" description="General secretion pathway GspH" evidence="12">
    <location>
        <begin position="45"/>
        <end position="166"/>
    </location>
</feature>
<comment type="subcellular location">
    <subcellularLocation>
        <location evidence="1">Cell inner membrane</location>
        <topology evidence="1">Single-pass membrane protein</topology>
    </subcellularLocation>
</comment>
<keyword evidence="4" id="KW-0488">Methylation</keyword>
<comment type="caution">
    <text evidence="13">The sequence shown here is derived from an EMBL/GenBank/DDBJ whole genome shotgun (WGS) entry which is preliminary data.</text>
</comment>
<keyword evidence="8 11" id="KW-0472">Membrane</keyword>
<evidence type="ECO:0000259" key="12">
    <source>
        <dbReference type="Pfam" id="PF12019"/>
    </source>
</evidence>
<dbReference type="GO" id="GO:0015627">
    <property type="term" value="C:type II protein secretion system complex"/>
    <property type="evidence" value="ECO:0007669"/>
    <property type="project" value="InterPro"/>
</dbReference>
<dbReference type="Gene3D" id="3.55.40.10">
    <property type="entry name" value="minor pseudopilin epsh domain"/>
    <property type="match status" value="1"/>
</dbReference>
<proteinExistence type="inferred from homology"/>
<evidence type="ECO:0000256" key="1">
    <source>
        <dbReference type="ARBA" id="ARBA00004377"/>
    </source>
</evidence>
<dbReference type="InterPro" id="IPR045584">
    <property type="entry name" value="Pilin-like"/>
</dbReference>
<dbReference type="RefSeq" id="WP_039608661.1">
    <property type="nucleotide sequence ID" value="NZ_JWIC01000004.1"/>
</dbReference>
<reference evidence="13 14" key="1">
    <citation type="submission" date="2014-12" db="EMBL/GenBank/DDBJ databases">
        <title>Draft Genome Sequence of Pseudoalteromonas luteoviolacea HI1.</title>
        <authorList>
            <person name="Asahina A.Y."/>
            <person name="Hadfield M.G."/>
        </authorList>
    </citation>
    <scope>NUCLEOTIDE SEQUENCE [LARGE SCALE GENOMIC DNA]</scope>
    <source>
        <strain evidence="13 14">HI1</strain>
    </source>
</reference>
<dbReference type="AlphaFoldDB" id="A0A0C1MMR9"/>
<dbReference type="PROSITE" id="PS00409">
    <property type="entry name" value="PROKAR_NTER_METHYL"/>
    <property type="match status" value="1"/>
</dbReference>
<evidence type="ECO:0000256" key="2">
    <source>
        <dbReference type="ARBA" id="ARBA00021549"/>
    </source>
</evidence>
<dbReference type="Proteomes" id="UP000031327">
    <property type="component" value="Unassembled WGS sequence"/>
</dbReference>
<evidence type="ECO:0000256" key="9">
    <source>
        <dbReference type="ARBA" id="ARBA00025772"/>
    </source>
</evidence>
<evidence type="ECO:0000256" key="4">
    <source>
        <dbReference type="ARBA" id="ARBA00022481"/>
    </source>
</evidence>
<organism evidence="13 14">
    <name type="scientific">Pseudoalteromonas luteoviolacea</name>
    <dbReference type="NCBI Taxonomy" id="43657"/>
    <lineage>
        <taxon>Bacteria</taxon>
        <taxon>Pseudomonadati</taxon>
        <taxon>Pseudomonadota</taxon>
        <taxon>Gammaproteobacteria</taxon>
        <taxon>Alteromonadales</taxon>
        <taxon>Pseudoalteromonadaceae</taxon>
        <taxon>Pseudoalteromonas</taxon>
    </lineage>
</organism>
<dbReference type="SUPFAM" id="SSF54523">
    <property type="entry name" value="Pili subunits"/>
    <property type="match status" value="1"/>
</dbReference>
<evidence type="ECO:0000256" key="11">
    <source>
        <dbReference type="SAM" id="Phobius"/>
    </source>
</evidence>
<dbReference type="OrthoDB" id="5705058at2"/>